<evidence type="ECO:0000256" key="2">
    <source>
        <dbReference type="ARBA" id="ARBA00022729"/>
    </source>
</evidence>
<name>A0A6N2NB53_SALVM</name>
<reference evidence="9" key="1">
    <citation type="submission" date="2019-03" db="EMBL/GenBank/DDBJ databases">
        <authorList>
            <person name="Mank J."/>
            <person name="Almeida P."/>
        </authorList>
    </citation>
    <scope>NUCLEOTIDE SEQUENCE</scope>
    <source>
        <strain evidence="9">78183</strain>
    </source>
</reference>
<keyword evidence="5 6" id="KW-0067">ATP-binding</keyword>
<dbReference type="PROSITE" id="PS50011">
    <property type="entry name" value="PROTEIN_KINASE_DOM"/>
    <property type="match status" value="1"/>
</dbReference>
<feature type="binding site" evidence="6">
    <location>
        <position position="151"/>
    </location>
    <ligand>
        <name>ATP</name>
        <dbReference type="ChEBI" id="CHEBI:30616"/>
    </ligand>
</feature>
<dbReference type="InterPro" id="IPR008271">
    <property type="entry name" value="Ser/Thr_kinase_AS"/>
</dbReference>
<evidence type="ECO:0000256" key="7">
    <source>
        <dbReference type="RuleBase" id="RU000304"/>
    </source>
</evidence>
<dbReference type="Gene3D" id="1.10.510.10">
    <property type="entry name" value="Transferase(Phosphotransferase) domain 1"/>
    <property type="match status" value="1"/>
</dbReference>
<accession>A0A6N2NB53</accession>
<comment type="similarity">
    <text evidence="7">Belongs to the protein kinase superfamily.</text>
</comment>
<dbReference type="Pfam" id="PF00069">
    <property type="entry name" value="Pkinase"/>
    <property type="match status" value="1"/>
</dbReference>
<proteinExistence type="inferred from homology"/>
<dbReference type="GO" id="GO:0004674">
    <property type="term" value="F:protein serine/threonine kinase activity"/>
    <property type="evidence" value="ECO:0007669"/>
    <property type="project" value="UniProtKB-KW"/>
</dbReference>
<evidence type="ECO:0000256" key="4">
    <source>
        <dbReference type="ARBA" id="ARBA00022777"/>
    </source>
</evidence>
<dbReference type="InterPro" id="IPR000719">
    <property type="entry name" value="Prot_kinase_dom"/>
</dbReference>
<evidence type="ECO:0000256" key="1">
    <source>
        <dbReference type="ARBA" id="ARBA00022679"/>
    </source>
</evidence>
<dbReference type="AlphaFoldDB" id="A0A6N2NB53"/>
<dbReference type="FunFam" id="1.10.510.10:FF:000537">
    <property type="entry name" value="Putative receptor-like protein kinase"/>
    <property type="match status" value="1"/>
</dbReference>
<keyword evidence="3 6" id="KW-0547">Nucleotide-binding</keyword>
<gene>
    <name evidence="9" type="ORF">SVIM_LOCUS464774</name>
</gene>
<keyword evidence="2" id="KW-0732">Signal</keyword>
<dbReference type="FunFam" id="3.30.200.20:FF:000483">
    <property type="entry name" value="Putative receptor-like protein kinase"/>
    <property type="match status" value="1"/>
</dbReference>
<dbReference type="PROSITE" id="PS00107">
    <property type="entry name" value="PROTEIN_KINASE_ATP"/>
    <property type="match status" value="1"/>
</dbReference>
<organism evidence="9">
    <name type="scientific">Salix viminalis</name>
    <name type="common">Common osier</name>
    <name type="synonym">Basket willow</name>
    <dbReference type="NCBI Taxonomy" id="40686"/>
    <lineage>
        <taxon>Eukaryota</taxon>
        <taxon>Viridiplantae</taxon>
        <taxon>Streptophyta</taxon>
        <taxon>Embryophyta</taxon>
        <taxon>Tracheophyta</taxon>
        <taxon>Spermatophyta</taxon>
        <taxon>Magnoliopsida</taxon>
        <taxon>eudicotyledons</taxon>
        <taxon>Gunneridae</taxon>
        <taxon>Pentapetalae</taxon>
        <taxon>rosids</taxon>
        <taxon>fabids</taxon>
        <taxon>Malpighiales</taxon>
        <taxon>Salicaceae</taxon>
        <taxon>Saliceae</taxon>
        <taxon>Salix</taxon>
    </lineage>
</organism>
<keyword evidence="1" id="KW-0808">Transferase</keyword>
<evidence type="ECO:0000313" key="9">
    <source>
        <dbReference type="EMBL" id="VFU61868.1"/>
    </source>
</evidence>
<dbReference type="PROSITE" id="PS00108">
    <property type="entry name" value="PROTEIN_KINASE_ST"/>
    <property type="match status" value="1"/>
</dbReference>
<protein>
    <recommendedName>
        <fullName evidence="8">Protein kinase domain-containing protein</fullName>
    </recommendedName>
</protein>
<evidence type="ECO:0000256" key="6">
    <source>
        <dbReference type="PROSITE-ProRule" id="PRU10141"/>
    </source>
</evidence>
<dbReference type="InterPro" id="IPR017441">
    <property type="entry name" value="Protein_kinase_ATP_BS"/>
</dbReference>
<dbReference type="InterPro" id="IPR051343">
    <property type="entry name" value="G-type_lectin_kinases/EP1-like"/>
</dbReference>
<dbReference type="EMBL" id="CAADRP010002140">
    <property type="protein sequence ID" value="VFU61868.1"/>
    <property type="molecule type" value="Genomic_DNA"/>
</dbReference>
<dbReference type="InterPro" id="IPR011009">
    <property type="entry name" value="Kinase-like_dom_sf"/>
</dbReference>
<feature type="domain" description="Protein kinase" evidence="8">
    <location>
        <begin position="123"/>
        <end position="412"/>
    </location>
</feature>
<dbReference type="Gene3D" id="3.30.200.20">
    <property type="entry name" value="Phosphorylase Kinase, domain 1"/>
    <property type="match status" value="1"/>
</dbReference>
<dbReference type="PANTHER" id="PTHR47976">
    <property type="entry name" value="G-TYPE LECTIN S-RECEPTOR-LIKE SERINE/THREONINE-PROTEIN KINASE SD2-5"/>
    <property type="match status" value="1"/>
</dbReference>
<evidence type="ECO:0000256" key="3">
    <source>
        <dbReference type="ARBA" id="ARBA00022741"/>
    </source>
</evidence>
<sequence length="469" mass="53280">MISRSYHGLKPAANRAHTRVSFDSNKKAVLIPKYMSNRTLVSVYEVKIAKLEKSHVKSGASSSVILAIFAQLIIRSQYKRRRKLLESQLVSQGRELRIEYSFLRKVAGVPTKFRYKELEEATDNFQALLGQGSSASVFKGILNDGTSVAVKRIEGEKHGEKEFQAEVSAIASVQHVHLLRLLGYCIIAGGPRFLVYEFICNGSLDWWIFRGRASRNQRGGCLSWGLRYRVAIDVAKALRYLHHDCRSRILHLDIKPENILLDENYRAIVADFGLSKLMGRDESKVMTNIRGTRGYLAPEWLLEQGVSERSDVYSYGMVVLEMIGGRRNVCLVQNGNDKSQRKWQYFPKIVSQKMREGRLMEVVDERLAESGGVDEKEVRRLVFVALWCIQEKARLRPSMLRVVEMLEGHVPVEEPPETQMIIVDLLSIDEDLPDGHKMAPMTAIRTEPVDDTLPTTSTYSFDMSVLSAR</sequence>
<keyword evidence="4" id="KW-0418">Kinase</keyword>
<keyword evidence="7" id="KW-0723">Serine/threonine-protein kinase</keyword>
<evidence type="ECO:0000256" key="5">
    <source>
        <dbReference type="ARBA" id="ARBA00022840"/>
    </source>
</evidence>
<dbReference type="SMART" id="SM00220">
    <property type="entry name" value="S_TKc"/>
    <property type="match status" value="1"/>
</dbReference>
<evidence type="ECO:0000259" key="8">
    <source>
        <dbReference type="PROSITE" id="PS50011"/>
    </source>
</evidence>
<dbReference type="PANTHER" id="PTHR47976:SF115">
    <property type="entry name" value="RECEPTOR-LIKE SERINE_THREONINE-PROTEIN KINASE"/>
    <property type="match status" value="1"/>
</dbReference>
<dbReference type="GO" id="GO:0005524">
    <property type="term" value="F:ATP binding"/>
    <property type="evidence" value="ECO:0007669"/>
    <property type="project" value="UniProtKB-UniRule"/>
</dbReference>
<dbReference type="SUPFAM" id="SSF56112">
    <property type="entry name" value="Protein kinase-like (PK-like)"/>
    <property type="match status" value="1"/>
</dbReference>